<evidence type="ECO:0000313" key="2">
    <source>
        <dbReference type="EMBL" id="KAL3660285.1"/>
    </source>
</evidence>
<evidence type="ECO:0000256" key="1">
    <source>
        <dbReference type="SAM" id="MobiDB-lite"/>
    </source>
</evidence>
<dbReference type="AlphaFoldDB" id="A0ABD3F0F2"/>
<comment type="caution">
    <text evidence="2">The sequence shown here is derived from an EMBL/GenBank/DDBJ whole genome shotgun (WGS) entry which is preliminary data.</text>
</comment>
<feature type="region of interest" description="Disordered" evidence="1">
    <location>
        <begin position="20"/>
        <end position="44"/>
    </location>
</feature>
<feature type="compositionally biased region" description="Polar residues" evidence="1">
    <location>
        <begin position="313"/>
        <end position="325"/>
    </location>
</feature>
<evidence type="ECO:0000313" key="3">
    <source>
        <dbReference type="Proteomes" id="UP001632037"/>
    </source>
</evidence>
<sequence length="591" mass="65492">MPSVRFQGHNDRVEYDTFTTEELLGSQEGDDTLTNRSAGTASEDLHSIDEDDEQALLSQLSALQVGERPRSVRFEDEESEDSQEPQNYHRAVAAGITTSSSPPRSPLLKKFAPVQDRQVNTIILEALHLTDISRDEIGLIERSIKRLNDAILGFSMLVDKQVKIVGATSTEERGRIKADIQDLSCQLKASNALIESTCARMKNHLVTGRNQLSAHKRKLMADQEVDDSDSEISECTSPRCSVNEQQQYVYQQQQLQEPQQSQCRPQSMGQAEIRFNRSPPRPTITPNIPYGCRGLAAKSSLSPMKLGTASPGKRTNSPAASQTPRATKVPLIWILKPQPANDDDDEDIALTGIVSTDLFSSVLNAVGLRDKDFLEMRDLRTFLHGVLAFFIARNPALRFMDKAFHRRLMPEYVNELADALVMDMQLIPQLSGRTVIVTPVNTLEEFVCMEPFRFDRLLHNVLVNASDISTKDPSPNGGFSPPPFADAAAEAASTVYPTSPFKEQMSRNGGILNGGKVVELVVTKTREPELIETAEQTLGMAKLLHDLATAECEARNGNRISIRAQVPHAKEFSKAYIASSKELMLQETSFI</sequence>
<protein>
    <submittedName>
        <fullName evidence="2">Uncharacterized protein</fullName>
    </submittedName>
</protein>
<dbReference type="EMBL" id="JBIMZQ010000042">
    <property type="protein sequence ID" value="KAL3660285.1"/>
    <property type="molecule type" value="Genomic_DNA"/>
</dbReference>
<reference evidence="2 3" key="1">
    <citation type="submission" date="2024-09" db="EMBL/GenBank/DDBJ databases">
        <title>Genome sequencing and assembly of Phytophthora oleae, isolate VK10A, causative agent of rot of olive drupes.</title>
        <authorList>
            <person name="Conti Taguali S."/>
            <person name="Riolo M."/>
            <person name="La Spada F."/>
            <person name="Cacciola S.O."/>
            <person name="Dionisio G."/>
        </authorList>
    </citation>
    <scope>NUCLEOTIDE SEQUENCE [LARGE SCALE GENOMIC DNA]</scope>
    <source>
        <strain evidence="2 3">VK10A</strain>
    </source>
</reference>
<feature type="region of interest" description="Disordered" evidence="1">
    <location>
        <begin position="67"/>
        <end position="87"/>
    </location>
</feature>
<keyword evidence="3" id="KW-1185">Reference proteome</keyword>
<proteinExistence type="predicted"/>
<accession>A0ABD3F0F2</accession>
<gene>
    <name evidence="2" type="ORF">V7S43_014815</name>
</gene>
<name>A0ABD3F0F2_9STRA</name>
<organism evidence="2 3">
    <name type="scientific">Phytophthora oleae</name>
    <dbReference type="NCBI Taxonomy" id="2107226"/>
    <lineage>
        <taxon>Eukaryota</taxon>
        <taxon>Sar</taxon>
        <taxon>Stramenopiles</taxon>
        <taxon>Oomycota</taxon>
        <taxon>Peronosporomycetes</taxon>
        <taxon>Peronosporales</taxon>
        <taxon>Peronosporaceae</taxon>
        <taxon>Phytophthora</taxon>
    </lineage>
</organism>
<feature type="region of interest" description="Disordered" evidence="1">
    <location>
        <begin position="303"/>
        <end position="325"/>
    </location>
</feature>
<dbReference type="Proteomes" id="UP001632037">
    <property type="component" value="Unassembled WGS sequence"/>
</dbReference>